<dbReference type="CDD" id="cd03487">
    <property type="entry name" value="RT_Bac_retron_II"/>
    <property type="match status" value="1"/>
</dbReference>
<evidence type="ECO:0000256" key="1">
    <source>
        <dbReference type="ARBA" id="ARBA00012493"/>
    </source>
</evidence>
<protein>
    <recommendedName>
        <fullName evidence="1">RNA-directed DNA polymerase</fullName>
        <ecNumber evidence="1">2.7.7.49</ecNumber>
    </recommendedName>
</protein>
<dbReference type="PRINTS" id="PR00866">
    <property type="entry name" value="RNADNAPOLMS"/>
</dbReference>
<comment type="catalytic activity">
    <reaction evidence="9">
        <text>DNA(n) + a 2'-deoxyribonucleoside 5'-triphosphate = DNA(n+1) + diphosphate</text>
        <dbReference type="Rhea" id="RHEA:22508"/>
        <dbReference type="Rhea" id="RHEA-COMP:17339"/>
        <dbReference type="Rhea" id="RHEA-COMP:17340"/>
        <dbReference type="ChEBI" id="CHEBI:33019"/>
        <dbReference type="ChEBI" id="CHEBI:61560"/>
        <dbReference type="ChEBI" id="CHEBI:173112"/>
        <dbReference type="EC" id="2.7.7.49"/>
    </reaction>
</comment>
<evidence type="ECO:0000256" key="8">
    <source>
        <dbReference type="ARBA" id="ARBA00034120"/>
    </source>
</evidence>
<dbReference type="InterPro" id="IPR043502">
    <property type="entry name" value="DNA/RNA_pol_sf"/>
</dbReference>
<keyword evidence="5" id="KW-0460">Magnesium</keyword>
<dbReference type="EC" id="2.7.7.49" evidence="1"/>
<reference evidence="11" key="1">
    <citation type="journal article" date="2018" name="Genome Biol.">
        <title>SKESA: strategic k-mer extension for scrupulous assemblies.</title>
        <authorList>
            <person name="Souvorov A."/>
            <person name="Agarwala R."/>
            <person name="Lipman D.J."/>
        </authorList>
    </citation>
    <scope>NUCLEOTIDE SEQUENCE</scope>
    <source>
        <strain evidence="11">BCW_3452</strain>
    </source>
</reference>
<keyword evidence="4" id="KW-0479">Metal-binding</keyword>
<dbReference type="SUPFAM" id="SSF56672">
    <property type="entry name" value="DNA/RNA polymerases"/>
    <property type="match status" value="1"/>
</dbReference>
<dbReference type="InterPro" id="IPR051083">
    <property type="entry name" value="GrpII_Intron_Splice-Mob/Def"/>
</dbReference>
<dbReference type="EMBL" id="DACRBY010000031">
    <property type="protein sequence ID" value="HAS8542126.1"/>
    <property type="molecule type" value="Genomic_DNA"/>
</dbReference>
<dbReference type="Pfam" id="PF00078">
    <property type="entry name" value="RVT_1"/>
    <property type="match status" value="1"/>
</dbReference>
<evidence type="ECO:0000259" key="10">
    <source>
        <dbReference type="PROSITE" id="PS50878"/>
    </source>
</evidence>
<evidence type="ECO:0000256" key="6">
    <source>
        <dbReference type="ARBA" id="ARBA00022918"/>
    </source>
</evidence>
<dbReference type="InterPro" id="IPR000123">
    <property type="entry name" value="Reverse_transcriptase_msDNA"/>
</dbReference>
<organism evidence="11">
    <name type="scientific">Vibrio vulnificus</name>
    <dbReference type="NCBI Taxonomy" id="672"/>
    <lineage>
        <taxon>Bacteria</taxon>
        <taxon>Pseudomonadati</taxon>
        <taxon>Pseudomonadota</taxon>
        <taxon>Gammaproteobacteria</taxon>
        <taxon>Vibrionales</taxon>
        <taxon>Vibrionaceae</taxon>
        <taxon>Vibrio</taxon>
    </lineage>
</organism>
<reference evidence="11" key="2">
    <citation type="submission" date="2019-01" db="EMBL/GenBank/DDBJ databases">
        <authorList>
            <consortium name="NCBI Pathogen Detection Project"/>
        </authorList>
    </citation>
    <scope>NUCLEOTIDE SEQUENCE</scope>
    <source>
        <strain evidence="11">BCW_3452</strain>
    </source>
</reference>
<dbReference type="AlphaFoldDB" id="A0A8H9TH93"/>
<gene>
    <name evidence="11" type="ORF">I7730_20255</name>
</gene>
<proteinExistence type="inferred from homology"/>
<sequence>MLSAFCEKCLALIRSPLLHQSLVRSLPSIDEAVLGSIKGSCMTIGPTHTYIQEGLEKGIPEQRLHGIVYESLTRSNTSVPFVFSLNHICHITGISYPYLREVIRRNLTPYSFHKIPKRSGGHRFLTVPDVELKLVQTWINRDILASQAPHFRCYSYHSKSSIFNCAREHCLSKWLIKVDIENFFDSISEVMVYKAFRKLGYKPLLAFELGRICTYQPTHLRAKNTLRWRNFNTNSSDYPYKRKGVSFFGRLPQGAPTSPMLSNLVFQDIDEELHRYASEHGLVYTRYADDLTFSTGDKKFSRDRALEVVNHVKKVLRSSNFSTNKSKLKIIPPGCRKVVLGLNIDGQKPLLSKGFKKRLEGHLRGIEKFGIPQHLEHKRFQTVFGMISHLNGLIGYAKQIDYEYGNRMEARFSNVLTQNGIVNESFQT</sequence>
<dbReference type="InterPro" id="IPR000477">
    <property type="entry name" value="RT_dom"/>
</dbReference>
<keyword evidence="6 11" id="KW-0695">RNA-directed DNA polymerase</keyword>
<evidence type="ECO:0000256" key="4">
    <source>
        <dbReference type="ARBA" id="ARBA00022723"/>
    </source>
</evidence>
<dbReference type="PANTHER" id="PTHR34047">
    <property type="entry name" value="NUCLEAR INTRON MATURASE 1, MITOCHONDRIAL-RELATED"/>
    <property type="match status" value="1"/>
</dbReference>
<feature type="domain" description="Reverse transcriptase" evidence="10">
    <location>
        <begin position="96"/>
        <end position="344"/>
    </location>
</feature>
<comment type="caution">
    <text evidence="11">The sequence shown here is derived from an EMBL/GenBank/DDBJ whole genome shotgun (WGS) entry which is preliminary data.</text>
</comment>
<dbReference type="GO" id="GO:0046872">
    <property type="term" value="F:metal ion binding"/>
    <property type="evidence" value="ECO:0007669"/>
    <property type="project" value="UniProtKB-KW"/>
</dbReference>
<keyword evidence="3" id="KW-0548">Nucleotidyltransferase</keyword>
<dbReference type="GO" id="GO:0003723">
    <property type="term" value="F:RNA binding"/>
    <property type="evidence" value="ECO:0007669"/>
    <property type="project" value="InterPro"/>
</dbReference>
<evidence type="ECO:0000256" key="9">
    <source>
        <dbReference type="ARBA" id="ARBA00048173"/>
    </source>
</evidence>
<dbReference type="GO" id="GO:0003964">
    <property type="term" value="F:RNA-directed DNA polymerase activity"/>
    <property type="evidence" value="ECO:0007669"/>
    <property type="project" value="UniProtKB-KW"/>
</dbReference>
<accession>A0A8H9TH93</accession>
<evidence type="ECO:0000256" key="7">
    <source>
        <dbReference type="ARBA" id="ARBA00023118"/>
    </source>
</evidence>
<comment type="similarity">
    <text evidence="8">Belongs to the bacterial reverse transcriptase family.</text>
</comment>
<evidence type="ECO:0000313" key="11">
    <source>
        <dbReference type="EMBL" id="HAS8542126.1"/>
    </source>
</evidence>
<dbReference type="GO" id="GO:0051607">
    <property type="term" value="P:defense response to virus"/>
    <property type="evidence" value="ECO:0007669"/>
    <property type="project" value="UniProtKB-KW"/>
</dbReference>
<keyword evidence="2" id="KW-0808">Transferase</keyword>
<dbReference type="PROSITE" id="PS50878">
    <property type="entry name" value="RT_POL"/>
    <property type="match status" value="1"/>
</dbReference>
<name>A0A8H9TH93_VIBVL</name>
<dbReference type="PANTHER" id="PTHR34047:SF7">
    <property type="entry name" value="RNA-DIRECTED DNA POLYMERASE"/>
    <property type="match status" value="1"/>
</dbReference>
<dbReference type="Proteomes" id="UP000863257">
    <property type="component" value="Unassembled WGS sequence"/>
</dbReference>
<evidence type="ECO:0000256" key="2">
    <source>
        <dbReference type="ARBA" id="ARBA00022679"/>
    </source>
</evidence>
<keyword evidence="7" id="KW-0051">Antiviral defense</keyword>
<evidence type="ECO:0000256" key="3">
    <source>
        <dbReference type="ARBA" id="ARBA00022695"/>
    </source>
</evidence>
<evidence type="ECO:0000256" key="5">
    <source>
        <dbReference type="ARBA" id="ARBA00022842"/>
    </source>
</evidence>